<sequence length="38" mass="4466">MASCPPFQHLGSISKIMQNMISFKRNPFPPMNYRKCKH</sequence>
<evidence type="ECO:0000313" key="1">
    <source>
        <dbReference type="EMBL" id="JAH62756.1"/>
    </source>
</evidence>
<organism evidence="1">
    <name type="scientific">Anguilla anguilla</name>
    <name type="common">European freshwater eel</name>
    <name type="synonym">Muraena anguilla</name>
    <dbReference type="NCBI Taxonomy" id="7936"/>
    <lineage>
        <taxon>Eukaryota</taxon>
        <taxon>Metazoa</taxon>
        <taxon>Chordata</taxon>
        <taxon>Craniata</taxon>
        <taxon>Vertebrata</taxon>
        <taxon>Euteleostomi</taxon>
        <taxon>Actinopterygii</taxon>
        <taxon>Neopterygii</taxon>
        <taxon>Teleostei</taxon>
        <taxon>Anguilliformes</taxon>
        <taxon>Anguillidae</taxon>
        <taxon>Anguilla</taxon>
    </lineage>
</organism>
<name>A0A0E9UAB1_ANGAN</name>
<dbReference type="EMBL" id="GBXM01045821">
    <property type="protein sequence ID" value="JAH62756.1"/>
    <property type="molecule type" value="Transcribed_RNA"/>
</dbReference>
<protein>
    <submittedName>
        <fullName evidence="1">Uncharacterized protein</fullName>
    </submittedName>
</protein>
<accession>A0A0E9UAB1</accession>
<dbReference type="AlphaFoldDB" id="A0A0E9UAB1"/>
<reference evidence="1" key="2">
    <citation type="journal article" date="2015" name="Fish Shellfish Immunol.">
        <title>Early steps in the European eel (Anguilla anguilla)-Vibrio vulnificus interaction in the gills: Role of the RtxA13 toxin.</title>
        <authorList>
            <person name="Callol A."/>
            <person name="Pajuelo D."/>
            <person name="Ebbesson L."/>
            <person name="Teles M."/>
            <person name="MacKenzie S."/>
            <person name="Amaro C."/>
        </authorList>
    </citation>
    <scope>NUCLEOTIDE SEQUENCE</scope>
</reference>
<proteinExistence type="predicted"/>
<reference evidence="1" key="1">
    <citation type="submission" date="2014-11" db="EMBL/GenBank/DDBJ databases">
        <authorList>
            <person name="Amaro Gonzalez C."/>
        </authorList>
    </citation>
    <scope>NUCLEOTIDE SEQUENCE</scope>
</reference>